<evidence type="ECO:0000313" key="1">
    <source>
        <dbReference type="EMBL" id="OEH13477.1"/>
    </source>
</evidence>
<gene>
    <name evidence="1" type="ORF">AN696_0218945</name>
</gene>
<dbReference type="Proteomes" id="UP000050495">
    <property type="component" value="Unassembled WGS sequence"/>
</dbReference>
<dbReference type="AlphaFoldDB" id="A0AAQ0XQ51"/>
<evidence type="ECO:0000313" key="2">
    <source>
        <dbReference type="Proteomes" id="UP000050495"/>
    </source>
</evidence>
<sequence>MKLSSIHVKSLAINASNISTTTINDQEHYVIRGAVPIVDDIVMNGGLYPAEEINNSYQTMERKLMPIGHPMVNGKYVSANDPQAVNDYYAGAWAQNVSKANDKVVMDVYVNKAVADTKPDGKRLIQRLDDMISGNNADPIHVSTGLLLNKEQKAGESKQKKYSWVAHNMQFDHIAILLDEPGAGTPDEGVGMFVNADGQEADVETTSLIDAANSMKDGWWNKVKFFISNASEMSFDDIYQALRMSIKQDDKKWRYVVSVWPDHFVYEEDGENAKSKLFDQKYLISDKVVTLVGDPVEVVRKPTEYEVKTNGETNPMKEKMIAALNAAGVKTEGLTDDQVWDAYNQQMQKKDGGGDPGQAQINSDAITAAVNLALKPLTDEISTLKSQLQANAESDLKTKRDAVKAKFSFMTEAAINSLAGDALNDLYSQCQTSTGLNPSFQQVNAENDQWKDYDLNAGIDQEKK</sequence>
<comment type="caution">
    <text evidence="1">The sequence shown here is derived from an EMBL/GenBank/DDBJ whole genome shotgun (WGS) entry which is preliminary data.</text>
</comment>
<accession>A0AAQ0XQ51</accession>
<name>A0AAQ0XQ51_ENTAS</name>
<proteinExistence type="predicted"/>
<protein>
    <submittedName>
        <fullName evidence="1">DUF2213 domain-containing protein</fullName>
    </submittedName>
</protein>
<dbReference type="RefSeq" id="WP_047633506.1">
    <property type="nucleotide sequence ID" value="NZ_CP056711.1"/>
</dbReference>
<dbReference type="EMBL" id="LJEY02000178">
    <property type="protein sequence ID" value="OEH13477.1"/>
    <property type="molecule type" value="Genomic_DNA"/>
</dbReference>
<reference evidence="1 2" key="1">
    <citation type="submission" date="2016-04" db="EMBL/GenBank/DDBJ databases">
        <authorList>
            <person name="Osei Sekyere J."/>
            <person name="Sivertsen A."/>
            <person name="Pedersen A.T."/>
            <person name="Sundsfjord A."/>
        </authorList>
    </citation>
    <scope>NUCLEOTIDE SEQUENCE [LARGE SCALE GENOMIC DNA]</scope>
    <source>
        <strain evidence="1 2">ST435:939705067</strain>
    </source>
</reference>
<organism evidence="1 2">
    <name type="scientific">Enterobacter asburiae</name>
    <dbReference type="NCBI Taxonomy" id="61645"/>
    <lineage>
        <taxon>Bacteria</taxon>
        <taxon>Pseudomonadati</taxon>
        <taxon>Pseudomonadota</taxon>
        <taxon>Gammaproteobacteria</taxon>
        <taxon>Enterobacterales</taxon>
        <taxon>Enterobacteriaceae</taxon>
        <taxon>Enterobacter</taxon>
        <taxon>Enterobacter cloacae complex</taxon>
    </lineage>
</organism>